<dbReference type="AlphaFoldDB" id="A0AA43QHA2"/>
<evidence type="ECO:0000259" key="6">
    <source>
        <dbReference type="Pfam" id="PF00899"/>
    </source>
</evidence>
<evidence type="ECO:0000256" key="2">
    <source>
        <dbReference type="ARBA" id="ARBA00006868"/>
    </source>
</evidence>
<gene>
    <name evidence="7" type="ORF">OHK93_005738</name>
</gene>
<feature type="compositionally biased region" description="Pro residues" evidence="5">
    <location>
        <begin position="7"/>
        <end position="16"/>
    </location>
</feature>
<dbReference type="GO" id="GO:0045116">
    <property type="term" value="P:protein neddylation"/>
    <property type="evidence" value="ECO:0007669"/>
    <property type="project" value="UniProtKB-UniRule"/>
</dbReference>
<dbReference type="Proteomes" id="UP001161017">
    <property type="component" value="Unassembled WGS sequence"/>
</dbReference>
<dbReference type="Gene3D" id="3.40.50.720">
    <property type="entry name" value="NAD(P)-binding Rossmann-like Domain"/>
    <property type="match status" value="2"/>
</dbReference>
<evidence type="ECO:0000256" key="4">
    <source>
        <dbReference type="PIRNR" id="PIRNR039099"/>
    </source>
</evidence>
<dbReference type="GO" id="GO:0005737">
    <property type="term" value="C:cytoplasm"/>
    <property type="evidence" value="ECO:0007669"/>
    <property type="project" value="TreeGrafter"/>
</dbReference>
<dbReference type="InterPro" id="IPR030667">
    <property type="entry name" value="APP-BP1"/>
</dbReference>
<accession>A0AA43QHA2</accession>
<dbReference type="EMBL" id="JAPUFD010000003">
    <property type="protein sequence ID" value="MDI1486507.1"/>
    <property type="molecule type" value="Genomic_DNA"/>
</dbReference>
<dbReference type="SUPFAM" id="SSF69572">
    <property type="entry name" value="Activating enzymes of the ubiquitin-like proteins"/>
    <property type="match status" value="1"/>
</dbReference>
<name>A0AA43QHA2_9LECA</name>
<protein>
    <recommendedName>
        <fullName evidence="4">NEDD8-activating enzyme E1 regulatory subunit</fullName>
    </recommendedName>
</protein>
<keyword evidence="8" id="KW-1185">Reference proteome</keyword>
<feature type="compositionally biased region" description="Low complexity" evidence="5">
    <location>
        <begin position="281"/>
        <end position="298"/>
    </location>
</feature>
<comment type="function">
    <text evidence="4">Regulatory subunit of the dimeric UBA3-ULA1 E1 enzyme.</text>
</comment>
<proteinExistence type="inferred from homology"/>
<dbReference type="GO" id="GO:0019781">
    <property type="term" value="F:NEDD8 activating enzyme activity"/>
    <property type="evidence" value="ECO:0007669"/>
    <property type="project" value="UniProtKB-UniRule"/>
</dbReference>
<dbReference type="InterPro" id="IPR045886">
    <property type="entry name" value="ThiF/MoeB/HesA"/>
</dbReference>
<evidence type="ECO:0000256" key="3">
    <source>
        <dbReference type="ARBA" id="ARBA00022786"/>
    </source>
</evidence>
<keyword evidence="3 4" id="KW-0833">Ubl conjugation pathway</keyword>
<evidence type="ECO:0000256" key="5">
    <source>
        <dbReference type="SAM" id="MobiDB-lite"/>
    </source>
</evidence>
<feature type="domain" description="THIF-type NAD/FAD binding fold" evidence="6">
    <location>
        <begin position="25"/>
        <end position="545"/>
    </location>
</feature>
<evidence type="ECO:0000313" key="8">
    <source>
        <dbReference type="Proteomes" id="UP001161017"/>
    </source>
</evidence>
<comment type="pathway">
    <text evidence="1 4">Protein modification; protein neddylation.</text>
</comment>
<dbReference type="PIRSF" id="PIRSF039099">
    <property type="entry name" value="APP-BP1"/>
    <property type="match status" value="1"/>
</dbReference>
<dbReference type="PANTHER" id="PTHR10953:SF29">
    <property type="entry name" value="NEDD8-ACTIVATING ENZYME E1 REGULATORY SUBUNIT"/>
    <property type="match status" value="1"/>
</dbReference>
<comment type="caution">
    <text evidence="7">The sequence shown here is derived from an EMBL/GenBank/DDBJ whole genome shotgun (WGS) entry which is preliminary data.</text>
</comment>
<dbReference type="PANTHER" id="PTHR10953">
    <property type="entry name" value="UBIQUITIN-ACTIVATING ENZYME E1"/>
    <property type="match status" value="1"/>
</dbReference>
<dbReference type="InterPro" id="IPR000594">
    <property type="entry name" value="ThiF_NAD_FAD-bd"/>
</dbReference>
<dbReference type="InterPro" id="IPR035985">
    <property type="entry name" value="Ubiquitin-activating_enz"/>
</dbReference>
<comment type="similarity">
    <text evidence="2 4">Belongs to the ubiquitin-activating E1 family. ULA1 subfamily.</text>
</comment>
<evidence type="ECO:0000256" key="1">
    <source>
        <dbReference type="ARBA" id="ARBA00005032"/>
    </source>
</evidence>
<feature type="region of interest" description="Disordered" evidence="5">
    <location>
        <begin position="1"/>
        <end position="23"/>
    </location>
</feature>
<sequence length="552" mass="61342">MAASATTPPPLQPPSQAPTAKERKYDRQLRLWAASGQQALENAKILLLNSGPGVVGVETLKNLILPGVGSFTIVDEALVEEEDLGVNFFLTEDSLGKSRAEECTTLLRELNPEVEGHGVRTSIDEYVKTLHQERYTLILLIGPSPHVQQLSKYCSKTSIPLFYVHSLGFYSHFSIQLPHQFPIVDTHPDPASTQDLRLLNPWPELSDYAKEKTSNLDSLSDHDHGHIPYLLLLLHYLEEWKASHNDLPPQNYSEKKEFKDLVTAGARTSNPEGGEENYDEAAAANPLSPSTTSSSSSHNPSNFWLIANAISRFHSTHHVLPLPGALPDMKAQSRDYIHLQNIYKSKARQDLAEVIATVRSTEQRLRQNHPNPPNTDAMIDEREIEAFCKGAAFVKLIHGRPLMFANIFDDPQTPGGAKEEEATEWQDSAPSLAMEFHMQEESLLPIYLAFRAYDGIFANPRPRPWLKKPVVAEKQKSMEQHALADLDDIAKMAGLGEKPDTAVLQKNIRDVVAEFVRADGAELHNISALTGGMVAQEVIKVVTKQYVPVDAT</sequence>
<dbReference type="Pfam" id="PF00899">
    <property type="entry name" value="ThiF"/>
    <property type="match status" value="1"/>
</dbReference>
<organism evidence="7 8">
    <name type="scientific">Ramalina farinacea</name>
    <dbReference type="NCBI Taxonomy" id="258253"/>
    <lineage>
        <taxon>Eukaryota</taxon>
        <taxon>Fungi</taxon>
        <taxon>Dikarya</taxon>
        <taxon>Ascomycota</taxon>
        <taxon>Pezizomycotina</taxon>
        <taxon>Lecanoromycetes</taxon>
        <taxon>OSLEUM clade</taxon>
        <taxon>Lecanoromycetidae</taxon>
        <taxon>Lecanorales</taxon>
        <taxon>Lecanorineae</taxon>
        <taxon>Ramalinaceae</taxon>
        <taxon>Ramalina</taxon>
    </lineage>
</organism>
<evidence type="ECO:0000313" key="7">
    <source>
        <dbReference type="EMBL" id="MDI1486507.1"/>
    </source>
</evidence>
<feature type="region of interest" description="Disordered" evidence="5">
    <location>
        <begin position="266"/>
        <end position="298"/>
    </location>
</feature>
<reference evidence="7" key="1">
    <citation type="journal article" date="2023" name="Genome Biol. Evol.">
        <title>First Whole Genome Sequence and Flow Cytometry Genome Size Data for the Lichen-Forming Fungus Ramalina farinacea (Ascomycota).</title>
        <authorList>
            <person name="Llewellyn T."/>
            <person name="Mian S."/>
            <person name="Hill R."/>
            <person name="Leitch I.J."/>
            <person name="Gaya E."/>
        </authorList>
    </citation>
    <scope>NUCLEOTIDE SEQUENCE</scope>
    <source>
        <strain evidence="7">LIQ254RAFAR</strain>
    </source>
</reference>